<keyword evidence="3" id="KW-1185">Reference proteome</keyword>
<dbReference type="Proteomes" id="UP001207918">
    <property type="component" value="Unassembled WGS sequence"/>
</dbReference>
<accession>A0ABT3PKG8</accession>
<evidence type="ECO:0000313" key="2">
    <source>
        <dbReference type="EMBL" id="MCW9706426.1"/>
    </source>
</evidence>
<evidence type="ECO:0000313" key="3">
    <source>
        <dbReference type="Proteomes" id="UP001207918"/>
    </source>
</evidence>
<evidence type="ECO:0000256" key="1">
    <source>
        <dbReference type="SAM" id="MobiDB-lite"/>
    </source>
</evidence>
<organism evidence="2 3">
    <name type="scientific">Fodinibius salsisoli</name>
    <dbReference type="NCBI Taxonomy" id="2820877"/>
    <lineage>
        <taxon>Bacteria</taxon>
        <taxon>Pseudomonadati</taxon>
        <taxon>Balneolota</taxon>
        <taxon>Balneolia</taxon>
        <taxon>Balneolales</taxon>
        <taxon>Balneolaceae</taxon>
        <taxon>Fodinibius</taxon>
    </lineage>
</organism>
<dbReference type="EMBL" id="JAGGJA010000003">
    <property type="protein sequence ID" value="MCW9706426.1"/>
    <property type="molecule type" value="Genomic_DNA"/>
</dbReference>
<protein>
    <submittedName>
        <fullName evidence="2">Uncharacterized protein</fullName>
    </submittedName>
</protein>
<reference evidence="2 3" key="1">
    <citation type="submission" date="2021-03" db="EMBL/GenBank/DDBJ databases">
        <title>Aliifodinibius sp. nov., a new bacterium isolated from saline soil.</title>
        <authorList>
            <person name="Galisteo C."/>
            <person name="De La Haba R."/>
            <person name="Sanchez-Porro C."/>
            <person name="Ventosa A."/>
        </authorList>
    </citation>
    <scope>NUCLEOTIDE SEQUENCE [LARGE SCALE GENOMIC DNA]</scope>
    <source>
        <strain evidence="2 3">1BSP15-2V2</strain>
    </source>
</reference>
<sequence>MIPEEQEKRREQEEDDPGKGEGKAEDHGFYATKDSIYRPDESCLNNQQEAHKYTFSVRHGTLFPVYPIRLSKN</sequence>
<comment type="caution">
    <text evidence="2">The sequence shown here is derived from an EMBL/GenBank/DDBJ whole genome shotgun (WGS) entry which is preliminary data.</text>
</comment>
<proteinExistence type="predicted"/>
<feature type="compositionally biased region" description="Basic and acidic residues" evidence="1">
    <location>
        <begin position="1"/>
        <end position="28"/>
    </location>
</feature>
<dbReference type="RefSeq" id="WP_265765132.1">
    <property type="nucleotide sequence ID" value="NZ_JAGGJA010000003.1"/>
</dbReference>
<feature type="region of interest" description="Disordered" evidence="1">
    <location>
        <begin position="1"/>
        <end position="36"/>
    </location>
</feature>
<name>A0ABT3PKG8_9BACT</name>
<gene>
    <name evidence="2" type="ORF">J6I44_06150</name>
</gene>